<dbReference type="AlphaFoldDB" id="A0A1V2L5K2"/>
<dbReference type="InterPro" id="IPR018843">
    <property type="entry name" value="Utp8_b-prop"/>
</dbReference>
<dbReference type="Pfam" id="PF22542">
    <property type="entry name" value="Utp8_C"/>
    <property type="match status" value="1"/>
</dbReference>
<name>A0A1V2L5K2_CYBFA</name>
<evidence type="ECO:0000259" key="2">
    <source>
        <dbReference type="Pfam" id="PF22542"/>
    </source>
</evidence>
<feature type="domain" description="Utp8 beta-propeller" evidence="1">
    <location>
        <begin position="2"/>
        <end position="333"/>
    </location>
</feature>
<dbReference type="Proteomes" id="UP000189513">
    <property type="component" value="Unassembled WGS sequence"/>
</dbReference>
<feature type="domain" description="Utp8 C-terminal" evidence="2">
    <location>
        <begin position="361"/>
        <end position="556"/>
    </location>
</feature>
<dbReference type="Pfam" id="PF10395">
    <property type="entry name" value="Utp8_b_propeller"/>
    <property type="match status" value="1"/>
</dbReference>
<gene>
    <name evidence="3" type="ORF">BON22_3350</name>
</gene>
<evidence type="ECO:0000313" key="4">
    <source>
        <dbReference type="Proteomes" id="UP000189513"/>
    </source>
</evidence>
<dbReference type="VEuPathDB" id="FungiDB:BON22_3350"/>
<evidence type="ECO:0000259" key="1">
    <source>
        <dbReference type="Pfam" id="PF10395"/>
    </source>
</evidence>
<protein>
    <submittedName>
        <fullName evidence="3">U3 small nucleolar RNA-associated protein 8</fullName>
    </submittedName>
</protein>
<dbReference type="EMBL" id="MPUK01000006">
    <property type="protein sequence ID" value="ONH66845.1"/>
    <property type="molecule type" value="Genomic_DNA"/>
</dbReference>
<proteinExistence type="predicted"/>
<accession>A0A1V2L5K2</accession>
<dbReference type="OMA" id="IVTCPNL"/>
<evidence type="ECO:0000313" key="3">
    <source>
        <dbReference type="EMBL" id="ONH66845.1"/>
    </source>
</evidence>
<sequence length="567" mass="63647">MSLSEIYTLTKFPRVSGTNERAKIATSASGPDELHIAISGASISQYVLKPSPKLVWSHSVPPSFVITAVAELDGEGYVIGLFNKTKKTHSIQVIQKLENDSKVVKEWDCNTKTISLSVIGNTIVTVHEDSVIAYNKEFEELWVVKSLYASVYSEVIENNVILVVEHDSKKHNLGFKLLSSEGAEISSKIIEFKDELANLKFAYSNGTLYKYTTDTLTLYRLPRFESYKTLNTTKIGLPAFTKSTKLTLVSPATDRLLIAQDSELYLINTNFGITVSQVSSPKNSKCEILFTQHQQKKRSNASLFAVLLRESDIAGVNFTLDTNTLRDSLGKGFTSTPSKQYIVPSILDIKVEEFDISTITKSSDFDSSLLEFLHAEQDYYTENDRVVDSRFMHTVVSHVFESESIPERAMTYLLTHPLFPPVDGLLSKLRAKPRLLRQAVVTANVSLSELVAELNTTENEDIFKDIITRLLEFPKDKLDFKDLDSHRIVERILSLNFGHELISLLIDASGMFTWSDDLIEKLQEVLQKKIDALNAASRALAVIEQVEVKNLKTVQKVPVYSIEKLTI</sequence>
<reference evidence="4" key="1">
    <citation type="journal article" date="2017" name="Genome Announc.">
        <title>Genome sequences of Cyberlindnera fabianii 65, Pichia kudriavzevii 129, and Saccharomyces cerevisiae 131 isolated from fermented masau fruits in Zimbabwe.</title>
        <authorList>
            <person name="van Rijswijck I.M.H."/>
            <person name="Derks M.F.L."/>
            <person name="Abee T."/>
            <person name="de Ridder D."/>
            <person name="Smid E.J."/>
        </authorList>
    </citation>
    <scope>NUCLEOTIDE SEQUENCE [LARGE SCALE GENOMIC DNA]</scope>
    <source>
        <strain evidence="4">65</strain>
    </source>
</reference>
<organism evidence="3 4">
    <name type="scientific">Cyberlindnera fabianii</name>
    <name type="common">Yeast</name>
    <name type="synonym">Hansenula fabianii</name>
    <dbReference type="NCBI Taxonomy" id="36022"/>
    <lineage>
        <taxon>Eukaryota</taxon>
        <taxon>Fungi</taxon>
        <taxon>Dikarya</taxon>
        <taxon>Ascomycota</taxon>
        <taxon>Saccharomycotina</taxon>
        <taxon>Saccharomycetes</taxon>
        <taxon>Phaffomycetales</taxon>
        <taxon>Phaffomycetaceae</taxon>
        <taxon>Cyberlindnera</taxon>
    </lineage>
</organism>
<dbReference type="STRING" id="36022.A0A1V2L5K2"/>
<keyword evidence="4" id="KW-1185">Reference proteome</keyword>
<comment type="caution">
    <text evidence="3">The sequence shown here is derived from an EMBL/GenBank/DDBJ whole genome shotgun (WGS) entry which is preliminary data.</text>
</comment>
<dbReference type="InterPro" id="IPR053881">
    <property type="entry name" value="Utp8_C"/>
</dbReference>